<dbReference type="HAMAP" id="MF_01376">
    <property type="entry name" value="PhnW_aminotrans_5"/>
    <property type="match status" value="1"/>
</dbReference>
<dbReference type="PANTHER" id="PTHR42778">
    <property type="entry name" value="2-AMINOETHYLPHOSPHONATE--PYRUVATE TRANSAMINASE"/>
    <property type="match status" value="1"/>
</dbReference>
<evidence type="ECO:0000256" key="7">
    <source>
        <dbReference type="PIRSR" id="PIRSR000524-1"/>
    </source>
</evidence>
<organism evidence="10">
    <name type="scientific">Neobodo designis</name>
    <name type="common">Flagellated protozoan</name>
    <name type="synonym">Bodo designis</name>
    <dbReference type="NCBI Taxonomy" id="312471"/>
    <lineage>
        <taxon>Eukaryota</taxon>
        <taxon>Discoba</taxon>
        <taxon>Euglenozoa</taxon>
        <taxon>Kinetoplastea</taxon>
        <taxon>Metakinetoplastina</taxon>
        <taxon>Neobodonida</taxon>
        <taxon>Neobodo</taxon>
    </lineage>
</organism>
<dbReference type="NCBIfam" id="TIGR03301">
    <property type="entry name" value="PhnW-AepZ"/>
    <property type="match status" value="1"/>
</dbReference>
<dbReference type="AlphaFoldDB" id="A0A7S1W7M3"/>
<protein>
    <recommendedName>
        <fullName evidence="9">Aminotransferase class V domain-containing protein</fullName>
    </recommendedName>
</protein>
<dbReference type="Gene3D" id="3.90.1150.10">
    <property type="entry name" value="Aspartate Aminotransferase, domain 1"/>
    <property type="match status" value="1"/>
</dbReference>
<reference evidence="10" key="1">
    <citation type="submission" date="2021-01" db="EMBL/GenBank/DDBJ databases">
        <authorList>
            <person name="Corre E."/>
            <person name="Pelletier E."/>
            <person name="Niang G."/>
            <person name="Scheremetjew M."/>
            <person name="Finn R."/>
            <person name="Kale V."/>
            <person name="Holt S."/>
            <person name="Cochrane G."/>
            <person name="Meng A."/>
            <person name="Brown T."/>
            <person name="Cohen L."/>
        </authorList>
    </citation>
    <scope>NUCLEOTIDE SEQUENCE</scope>
    <source>
        <strain evidence="10">CCAP 1951/1</strain>
    </source>
</reference>
<comment type="catalytic activity">
    <reaction evidence="6">
        <text>(2-aminoethyl)phosphonate + pyruvate = phosphonoacetaldehyde + L-alanine</text>
        <dbReference type="Rhea" id="RHEA:17021"/>
        <dbReference type="ChEBI" id="CHEBI:15361"/>
        <dbReference type="ChEBI" id="CHEBI:57418"/>
        <dbReference type="ChEBI" id="CHEBI:57972"/>
        <dbReference type="ChEBI" id="CHEBI:58383"/>
        <dbReference type="EC" id="2.6.1.37"/>
    </reaction>
</comment>
<evidence type="ECO:0000313" key="10">
    <source>
        <dbReference type="EMBL" id="CAD9152662.1"/>
    </source>
</evidence>
<dbReference type="InterPro" id="IPR015422">
    <property type="entry name" value="PyrdxlP-dep_Trfase_small"/>
</dbReference>
<evidence type="ECO:0000259" key="9">
    <source>
        <dbReference type="Pfam" id="PF00266"/>
    </source>
</evidence>
<dbReference type="PANTHER" id="PTHR42778:SF1">
    <property type="entry name" value="2-AMINOETHYLPHOSPHONATE--PYRUVATE TRANSAMINASE"/>
    <property type="match status" value="1"/>
</dbReference>
<evidence type="ECO:0000256" key="5">
    <source>
        <dbReference type="ARBA" id="ARBA00023317"/>
    </source>
</evidence>
<dbReference type="InterPro" id="IPR015421">
    <property type="entry name" value="PyrdxlP-dep_Trfase_major"/>
</dbReference>
<proteinExistence type="inferred from homology"/>
<evidence type="ECO:0000256" key="4">
    <source>
        <dbReference type="ARBA" id="ARBA00022898"/>
    </source>
</evidence>
<dbReference type="NCBIfam" id="NF010006">
    <property type="entry name" value="PRK13479.1"/>
    <property type="match status" value="1"/>
</dbReference>
<dbReference type="Pfam" id="PF00266">
    <property type="entry name" value="Aminotran_5"/>
    <property type="match status" value="1"/>
</dbReference>
<sequence length="398" mass="42670">MRRMSARLAAAGSGAAANAAAGKHSRLPLLFTAGPLQTSMPVKEAMLRDYGSRDAAFVQCIKDVRSGLVRVGDASPAEWTGVPMQGSGTMGIEAAIRTTTPRKGALVAVVTNGSYGARIASICDTIGVECVRFKSEEGAAIDLAALEAFVKEHGARLTNFAIVHCETSTGMFNPIHDAARIVRQHAPQATIILDAMSSFGAVPFKADDVCDIMISSANKCIQGVPGFSVILARKALLEKCRGNSTSYTLDVCVQNDGLDKTGQFPNTPPVHAMMAFRQALIEHTEEGGVAARAQRYKALATRTAEGMKALGFTLFLEEGSDRMGYIITAYNTPKHPKWNFVQFNDRLREKGVVLYPGKASHADTFRIGSLGDLYMDDVEMMLAAVSSTMEELGINLLE</sequence>
<dbReference type="GO" id="GO:0019700">
    <property type="term" value="P:organic phosphonate catabolic process"/>
    <property type="evidence" value="ECO:0007669"/>
    <property type="project" value="InterPro"/>
</dbReference>
<feature type="domain" description="Aminotransferase class V" evidence="9">
    <location>
        <begin position="87"/>
        <end position="324"/>
    </location>
</feature>
<dbReference type="GO" id="GO:0047304">
    <property type="term" value="F:2-aminoethylphosphonate-pyruvate transaminase activity"/>
    <property type="evidence" value="ECO:0007669"/>
    <property type="project" value="UniProtKB-EC"/>
</dbReference>
<dbReference type="InterPro" id="IPR024169">
    <property type="entry name" value="SP_NH2Trfase/AEP_transaminase"/>
</dbReference>
<dbReference type="PIRSF" id="PIRSF000524">
    <property type="entry name" value="SPT"/>
    <property type="match status" value="1"/>
</dbReference>
<dbReference type="InterPro" id="IPR012703">
    <property type="entry name" value="NH2EtPonate_pyrv_transaminase"/>
</dbReference>
<gene>
    <name evidence="10" type="ORF">NDES1114_LOCUS33708</name>
</gene>
<keyword evidence="5" id="KW-0670">Pyruvate</keyword>
<evidence type="ECO:0000256" key="2">
    <source>
        <dbReference type="ARBA" id="ARBA00022576"/>
    </source>
</evidence>
<feature type="modified residue" description="N6-(pyridoxal phosphate)lysine" evidence="8">
    <location>
        <position position="219"/>
    </location>
</feature>
<evidence type="ECO:0000256" key="8">
    <source>
        <dbReference type="PIRSR" id="PIRSR000524-50"/>
    </source>
</evidence>
<evidence type="ECO:0000256" key="3">
    <source>
        <dbReference type="ARBA" id="ARBA00022679"/>
    </source>
</evidence>
<accession>A0A7S1W7M3</accession>
<dbReference type="EMBL" id="HBGF01050357">
    <property type="protein sequence ID" value="CAD9152662.1"/>
    <property type="molecule type" value="Transcribed_RNA"/>
</dbReference>
<dbReference type="SUPFAM" id="SSF53383">
    <property type="entry name" value="PLP-dependent transferases"/>
    <property type="match status" value="1"/>
</dbReference>
<dbReference type="Gene3D" id="3.40.640.10">
    <property type="entry name" value="Type I PLP-dependent aspartate aminotransferase-like (Major domain)"/>
    <property type="match status" value="1"/>
</dbReference>
<keyword evidence="4 8" id="KW-0663">Pyridoxal phosphate</keyword>
<name>A0A7S1W7M3_NEODS</name>
<dbReference type="InterPro" id="IPR015424">
    <property type="entry name" value="PyrdxlP-dep_Trfase"/>
</dbReference>
<keyword evidence="3" id="KW-0808">Transferase</keyword>
<feature type="binding site" evidence="7">
    <location>
        <position position="366"/>
    </location>
    <ligand>
        <name>substrate</name>
    </ligand>
</feature>
<dbReference type="InterPro" id="IPR000192">
    <property type="entry name" value="Aminotrans_V_dom"/>
</dbReference>
<comment type="cofactor">
    <cofactor evidence="1 8">
        <name>pyridoxal 5'-phosphate</name>
        <dbReference type="ChEBI" id="CHEBI:597326"/>
    </cofactor>
</comment>
<evidence type="ECO:0000256" key="6">
    <source>
        <dbReference type="ARBA" id="ARBA00049460"/>
    </source>
</evidence>
<keyword evidence="2" id="KW-0032">Aminotransferase</keyword>
<evidence type="ECO:0000256" key="1">
    <source>
        <dbReference type="ARBA" id="ARBA00001933"/>
    </source>
</evidence>